<dbReference type="STRING" id="27349.A0A0L6UQR7"/>
<evidence type="ECO:0000259" key="8">
    <source>
        <dbReference type="PROSITE" id="PS50815"/>
    </source>
</evidence>
<keyword evidence="10" id="KW-1185">Reference proteome</keyword>
<comment type="subcellular location">
    <subcellularLocation>
        <location evidence="1">Nucleus</location>
    </subcellularLocation>
</comment>
<dbReference type="GO" id="GO:0005654">
    <property type="term" value="C:nucleoplasm"/>
    <property type="evidence" value="ECO:0007669"/>
    <property type="project" value="TreeGrafter"/>
</dbReference>
<keyword evidence="6" id="KW-0131">Cell cycle</keyword>
<keyword evidence="5" id="KW-0539">Nucleus</keyword>
<dbReference type="GO" id="GO:0051301">
    <property type="term" value="P:cell division"/>
    <property type="evidence" value="ECO:0007669"/>
    <property type="project" value="UniProtKB-KW"/>
</dbReference>
<feature type="domain" description="HORMA" evidence="8">
    <location>
        <begin position="36"/>
        <end position="239"/>
    </location>
</feature>
<dbReference type="Pfam" id="PF02301">
    <property type="entry name" value="HORMA"/>
    <property type="match status" value="1"/>
</dbReference>
<name>A0A0L6UQR7_9BASI</name>
<gene>
    <name evidence="9" type="ORF">VP01_41g7</name>
</gene>
<dbReference type="OrthoDB" id="1806at2759"/>
<organism evidence="9 10">
    <name type="scientific">Puccinia sorghi</name>
    <dbReference type="NCBI Taxonomy" id="27349"/>
    <lineage>
        <taxon>Eukaryota</taxon>
        <taxon>Fungi</taxon>
        <taxon>Dikarya</taxon>
        <taxon>Basidiomycota</taxon>
        <taxon>Pucciniomycotina</taxon>
        <taxon>Pucciniomycetes</taxon>
        <taxon>Pucciniales</taxon>
        <taxon>Pucciniaceae</taxon>
        <taxon>Puccinia</taxon>
    </lineage>
</organism>
<protein>
    <recommendedName>
        <fullName evidence="8">HORMA domain-containing protein</fullName>
    </recommendedName>
</protein>
<evidence type="ECO:0000256" key="3">
    <source>
        <dbReference type="ARBA" id="ARBA00022618"/>
    </source>
</evidence>
<evidence type="ECO:0000256" key="7">
    <source>
        <dbReference type="SAM" id="MobiDB-lite"/>
    </source>
</evidence>
<comment type="similarity">
    <text evidence="2">Belongs to the MAD2 family.</text>
</comment>
<proteinExistence type="inferred from homology"/>
<evidence type="ECO:0000256" key="2">
    <source>
        <dbReference type="ARBA" id="ARBA00010348"/>
    </source>
</evidence>
<accession>A0A0L6UQR7</accession>
<feature type="compositionally biased region" description="Low complexity" evidence="7">
    <location>
        <begin position="1"/>
        <end position="18"/>
    </location>
</feature>
<evidence type="ECO:0000256" key="5">
    <source>
        <dbReference type="ARBA" id="ARBA00023242"/>
    </source>
</evidence>
<evidence type="ECO:0000313" key="9">
    <source>
        <dbReference type="EMBL" id="KNZ50871.1"/>
    </source>
</evidence>
<reference evidence="9 10" key="1">
    <citation type="submission" date="2015-08" db="EMBL/GenBank/DDBJ databases">
        <title>Next Generation Sequencing and Analysis of the Genome of Puccinia sorghi L Schw, the Causal Agent of Maize Common Rust.</title>
        <authorList>
            <person name="Rochi L."/>
            <person name="Burguener G."/>
            <person name="Darino M."/>
            <person name="Turjanski A."/>
            <person name="Kreff E."/>
            <person name="Dieguez M.J."/>
            <person name="Sacco F."/>
        </authorList>
    </citation>
    <scope>NUCLEOTIDE SEQUENCE [LARGE SCALE GENOMIC DNA]</scope>
    <source>
        <strain evidence="9 10">RO10H11247</strain>
    </source>
</reference>
<dbReference type="AlphaFoldDB" id="A0A0L6UQR7"/>
<dbReference type="PANTHER" id="PTHR11842:SF11">
    <property type="entry name" value="MITOTIC SPINDLE ASSEMBLY CHECKPOINT PROTEIN MAD2A"/>
    <property type="match status" value="1"/>
</dbReference>
<dbReference type="InterPro" id="IPR036570">
    <property type="entry name" value="HORMA_dom_sf"/>
</dbReference>
<feature type="region of interest" description="Disordered" evidence="7">
    <location>
        <begin position="1"/>
        <end position="20"/>
    </location>
</feature>
<dbReference type="Gene3D" id="3.30.900.10">
    <property type="entry name" value="HORMA domain"/>
    <property type="match status" value="1"/>
</dbReference>
<dbReference type="GO" id="GO:0000776">
    <property type="term" value="C:kinetochore"/>
    <property type="evidence" value="ECO:0007669"/>
    <property type="project" value="TreeGrafter"/>
</dbReference>
<comment type="caution">
    <text evidence="9">The sequence shown here is derived from an EMBL/GenBank/DDBJ whole genome shotgun (WGS) entry which is preliminary data.</text>
</comment>
<dbReference type="PANTHER" id="PTHR11842">
    <property type="entry name" value="MITOTIC SPINDLE ASSEMBLY CHECKPOINT PROTEIN MAD2"/>
    <property type="match status" value="1"/>
</dbReference>
<keyword evidence="3" id="KW-0132">Cell division</keyword>
<feature type="region of interest" description="Disordered" evidence="7">
    <location>
        <begin position="133"/>
        <end position="154"/>
    </location>
</feature>
<dbReference type="GO" id="GO:0007094">
    <property type="term" value="P:mitotic spindle assembly checkpoint signaling"/>
    <property type="evidence" value="ECO:0007669"/>
    <property type="project" value="TreeGrafter"/>
</dbReference>
<dbReference type="PROSITE" id="PS50815">
    <property type="entry name" value="HORMA"/>
    <property type="match status" value="1"/>
</dbReference>
<feature type="compositionally biased region" description="Polar residues" evidence="7">
    <location>
        <begin position="135"/>
        <end position="145"/>
    </location>
</feature>
<dbReference type="Proteomes" id="UP000037035">
    <property type="component" value="Unassembled WGS sequence"/>
</dbReference>
<evidence type="ECO:0000256" key="4">
    <source>
        <dbReference type="ARBA" id="ARBA00022776"/>
    </source>
</evidence>
<dbReference type="InterPro" id="IPR003511">
    <property type="entry name" value="HORMA_dom"/>
</dbReference>
<dbReference type="SUPFAM" id="SSF56019">
    <property type="entry name" value="The spindle assembly checkpoint protein mad2"/>
    <property type="match status" value="1"/>
</dbReference>
<keyword evidence="4" id="KW-0498">Mitosis</keyword>
<dbReference type="GO" id="GO:0005737">
    <property type="term" value="C:cytoplasm"/>
    <property type="evidence" value="ECO:0007669"/>
    <property type="project" value="TreeGrafter"/>
</dbReference>
<dbReference type="EMBL" id="LAVV01009280">
    <property type="protein sequence ID" value="KNZ50871.1"/>
    <property type="molecule type" value="Genomic_DNA"/>
</dbReference>
<evidence type="ECO:0000256" key="6">
    <source>
        <dbReference type="ARBA" id="ARBA00023306"/>
    </source>
</evidence>
<sequence length="248" mass="27705">MTSRRTAGTTAVRTRASGSRAGMLSKTSQKQRINLAGSTAVISDYFHYAINAILYQRAIYDQADFKIVKKFGLQMMLIEDESIADYLKKIVEQVRLWLVEGKITRLVLVILRKDTGETIERWEFDVHVEGEEQDSVSAAATPTDSATEKVAQKGPRKTKTLAQVQSEIQTIIRQIIATVSFLPIPDAPRTFKILAHTQSVGHDEATEWNDSDAFEISQGAERVKLKSFSTALHRVDTAVDYKLAESDV</sequence>
<dbReference type="VEuPathDB" id="FungiDB:VP01_41g7"/>
<evidence type="ECO:0000313" key="10">
    <source>
        <dbReference type="Proteomes" id="UP000037035"/>
    </source>
</evidence>
<evidence type="ECO:0000256" key="1">
    <source>
        <dbReference type="ARBA" id="ARBA00004123"/>
    </source>
</evidence>
<dbReference type="InterPro" id="IPR045091">
    <property type="entry name" value="Mad2-like"/>
</dbReference>